<feature type="transmembrane region" description="Helical" evidence="2">
    <location>
        <begin position="91"/>
        <end position="113"/>
    </location>
</feature>
<feature type="transmembrane region" description="Helical" evidence="2">
    <location>
        <begin position="51"/>
        <end position="71"/>
    </location>
</feature>
<sequence length="849" mass="94842">MLDSHDASSRSLRVQLTQPQSSSLERFGYEPPPRVAYPPVIEFIRGQAFNAFIFVVFAGTAIWIGVAWVQLAEDSSAKKNSSGVPVDLIPLIKLLSVPLVCLLFTWFHVWLALQMMFFPIEFVGCPRRPIVPSWLGLPINGWQGIVPRKAGVMARRATERMIGNLVTVEEFMDRIEPQHFFDALEDLMGGLCFQVLEKIMVKRLPTVWTALPSSVQHELKLKVLEDTKQSFGKAMVDLKTNISSILDLQEMAVETFVNNPRMMVDMFRSVALKELVFIQRVAAVMGFVLGLVQVVFYIMLKDKPGMDYIMLPVSGLIIGYFTNLLALKMTFRPVWPHQFCNGRINVQGVFLKRQREASQKMAELICRNVVDARAMLNYMLRSPSSTGVEKVLEIYRNHVGRSVDKSMGIAKNMAMVAPATLGSQIDEMKQDVIDFSLELLPQHSKAIEDYMDRTMNVQETLTWRLSRISPPEFESIIHPIFQDDEWILLVVGEVYEHMELQLRQAELAARCLSLSVQLSFEIRSRNLISDVVAFLLLAATHLTQTDSLPSLEALAVTPRKCDARQQMSWAADLTLSAAEDAWQTMLGMLVSNLLSLRWTFHLFAGNGAEEELAQAAPEGSTALIEAPESIPAGFPTQVRRVREDARENLLIAVESLFDLLYLIGEVLSQFHRISDSLGDYGMIRVALWLHPCLDCMVEKLQRLQSSLKGLNRAVDAELVIAKAMDGTARHPACPQCDGGVKPACQQGHLAALLQSLEELKSHSSPERLPHVVEGLGDACARRLGDRTKLRWVITASQKKNRPQAPVPQCMDLDVSLEAVPARGLVLPSQQPAGRMPAQQPGPFTALAQS</sequence>
<gene>
    <name evidence="3" type="ORF">AK812_SmicGene27662</name>
</gene>
<keyword evidence="2" id="KW-0472">Membrane</keyword>
<dbReference type="OrthoDB" id="410754at2759"/>
<protein>
    <submittedName>
        <fullName evidence="3">Uncharacterized protein</fullName>
    </submittedName>
</protein>
<dbReference type="PANTHER" id="PTHR35791">
    <property type="entry name" value="UPF0754 MEMBRANE PROTEIN YHEB"/>
    <property type="match status" value="1"/>
</dbReference>
<dbReference type="EMBL" id="LSRX01000697">
    <property type="protein sequence ID" value="OLP90736.1"/>
    <property type="molecule type" value="Genomic_DNA"/>
</dbReference>
<organism evidence="3 4">
    <name type="scientific">Symbiodinium microadriaticum</name>
    <name type="common">Dinoflagellate</name>
    <name type="synonym">Zooxanthella microadriatica</name>
    <dbReference type="NCBI Taxonomy" id="2951"/>
    <lineage>
        <taxon>Eukaryota</taxon>
        <taxon>Sar</taxon>
        <taxon>Alveolata</taxon>
        <taxon>Dinophyceae</taxon>
        <taxon>Suessiales</taxon>
        <taxon>Symbiodiniaceae</taxon>
        <taxon>Symbiodinium</taxon>
    </lineage>
</organism>
<evidence type="ECO:0000256" key="2">
    <source>
        <dbReference type="SAM" id="Phobius"/>
    </source>
</evidence>
<dbReference type="PANTHER" id="PTHR35791:SF1">
    <property type="entry name" value="UPF0754 MEMBRANE PROTEIN YHEB"/>
    <property type="match status" value="1"/>
</dbReference>
<keyword evidence="2" id="KW-1133">Transmembrane helix</keyword>
<dbReference type="AlphaFoldDB" id="A0A1Q9D6K1"/>
<feature type="region of interest" description="Disordered" evidence="1">
    <location>
        <begin position="827"/>
        <end position="849"/>
    </location>
</feature>
<keyword evidence="4" id="KW-1185">Reference proteome</keyword>
<keyword evidence="2" id="KW-0812">Transmembrane</keyword>
<proteinExistence type="predicted"/>
<feature type="transmembrane region" description="Helical" evidence="2">
    <location>
        <begin position="306"/>
        <end position="327"/>
    </location>
</feature>
<dbReference type="Proteomes" id="UP000186817">
    <property type="component" value="Unassembled WGS sequence"/>
</dbReference>
<evidence type="ECO:0000313" key="3">
    <source>
        <dbReference type="EMBL" id="OLP90736.1"/>
    </source>
</evidence>
<comment type="caution">
    <text evidence="3">The sequence shown here is derived from an EMBL/GenBank/DDBJ whole genome shotgun (WGS) entry which is preliminary data.</text>
</comment>
<feature type="transmembrane region" description="Helical" evidence="2">
    <location>
        <begin position="277"/>
        <end position="300"/>
    </location>
</feature>
<evidence type="ECO:0000313" key="4">
    <source>
        <dbReference type="Proteomes" id="UP000186817"/>
    </source>
</evidence>
<evidence type="ECO:0000256" key="1">
    <source>
        <dbReference type="SAM" id="MobiDB-lite"/>
    </source>
</evidence>
<reference evidence="3 4" key="1">
    <citation type="submission" date="2016-02" db="EMBL/GenBank/DDBJ databases">
        <title>Genome analysis of coral dinoflagellate symbionts highlights evolutionary adaptations to a symbiotic lifestyle.</title>
        <authorList>
            <person name="Aranda M."/>
            <person name="Li Y."/>
            <person name="Liew Y.J."/>
            <person name="Baumgarten S."/>
            <person name="Simakov O."/>
            <person name="Wilson M."/>
            <person name="Piel J."/>
            <person name="Ashoor H."/>
            <person name="Bougouffa S."/>
            <person name="Bajic V.B."/>
            <person name="Ryu T."/>
            <person name="Ravasi T."/>
            <person name="Bayer T."/>
            <person name="Micklem G."/>
            <person name="Kim H."/>
            <person name="Bhak J."/>
            <person name="Lajeunesse T.C."/>
            <person name="Voolstra C.R."/>
        </authorList>
    </citation>
    <scope>NUCLEOTIDE SEQUENCE [LARGE SCALE GENOMIC DNA]</scope>
    <source>
        <strain evidence="3 4">CCMP2467</strain>
    </source>
</reference>
<name>A0A1Q9D6K1_SYMMI</name>
<accession>A0A1Q9D6K1</accession>